<evidence type="ECO:0000313" key="7">
    <source>
        <dbReference type="EMBL" id="GJQ10315.1"/>
    </source>
</evidence>
<dbReference type="AlphaFoldDB" id="A0A9C7US90"/>
<keyword evidence="3" id="KW-0862">Zinc</keyword>
<evidence type="ECO:0000259" key="6">
    <source>
        <dbReference type="PROSITE" id="PS51133"/>
    </source>
</evidence>
<keyword evidence="1 5" id="KW-0479">Metal-binding</keyword>
<dbReference type="SMART" id="SM00440">
    <property type="entry name" value="ZnF_C2C2"/>
    <property type="match status" value="1"/>
</dbReference>
<evidence type="ECO:0000313" key="8">
    <source>
        <dbReference type="EMBL" id="GJQ13357.1"/>
    </source>
</evidence>
<dbReference type="GO" id="GO:0006367">
    <property type="term" value="P:transcription initiation at RNA polymerase II promoter"/>
    <property type="evidence" value="ECO:0007669"/>
    <property type="project" value="TreeGrafter"/>
</dbReference>
<keyword evidence="9" id="KW-1185">Reference proteome</keyword>
<dbReference type="PANTHER" id="PTHR11239">
    <property type="entry name" value="DNA-DIRECTED RNA POLYMERASE"/>
    <property type="match status" value="1"/>
</dbReference>
<keyword evidence="2 4" id="KW-0863">Zinc-finger</keyword>
<dbReference type="InterPro" id="IPR001529">
    <property type="entry name" value="Zn_ribbon_RPB9"/>
</dbReference>
<dbReference type="GO" id="GO:0001193">
    <property type="term" value="P:maintenance of transcriptional fidelity during transcription elongation by RNA polymerase II"/>
    <property type="evidence" value="ECO:0007669"/>
    <property type="project" value="TreeGrafter"/>
</dbReference>
<dbReference type="PANTHER" id="PTHR11239:SF16">
    <property type="entry name" value="DNA-DIRECTED RNA POLYMERASE SUBUNIT"/>
    <property type="match status" value="1"/>
</dbReference>
<dbReference type="GO" id="GO:0006283">
    <property type="term" value="P:transcription-coupled nucleotide-excision repair"/>
    <property type="evidence" value="ECO:0007669"/>
    <property type="project" value="TreeGrafter"/>
</dbReference>
<protein>
    <recommendedName>
        <fullName evidence="6">TFIIS-type domain-containing protein</fullName>
    </recommendedName>
</protein>
<dbReference type="Pfam" id="PF01096">
    <property type="entry name" value="Zn_ribbon_TFIIS"/>
    <property type="match status" value="1"/>
</dbReference>
<reference evidence="8" key="1">
    <citation type="journal article" date="2022" name="Proc. Natl. Acad. Sci. U.S.A.">
        <title>Life cycle and functional genomics of the unicellular red alga Galdieria for elucidating algal and plant evolution and industrial use.</title>
        <authorList>
            <person name="Hirooka S."/>
            <person name="Itabashi T."/>
            <person name="Ichinose T.M."/>
            <person name="Onuma R."/>
            <person name="Fujiwara T."/>
            <person name="Yamashita S."/>
            <person name="Jong L.W."/>
            <person name="Tomita R."/>
            <person name="Iwane A.H."/>
            <person name="Miyagishima S.Y."/>
        </authorList>
    </citation>
    <scope>NUCLEOTIDE SEQUENCE</scope>
    <source>
        <strain evidence="8">NBRC 102759</strain>
    </source>
</reference>
<dbReference type="EMBL" id="BQMJ01000015">
    <property type="protein sequence ID" value="GJQ10315.1"/>
    <property type="molecule type" value="Genomic_DNA"/>
</dbReference>
<proteinExistence type="inferred from homology"/>
<dbReference type="GO" id="GO:0003676">
    <property type="term" value="F:nucleic acid binding"/>
    <property type="evidence" value="ECO:0007669"/>
    <property type="project" value="InterPro"/>
</dbReference>
<name>A0A9C7US90_9RHOD</name>
<evidence type="ECO:0000256" key="4">
    <source>
        <dbReference type="PROSITE-ProRule" id="PRU00472"/>
    </source>
</evidence>
<comment type="similarity">
    <text evidence="5">Belongs to the archaeal rpoM/eukaryotic RPA12/RPB9/RPC11 RNA polymerase family.</text>
</comment>
<keyword evidence="5" id="KW-0240">DNA-directed RNA polymerase</keyword>
<sequence length="125" mass="14616">MPVKFCKECNNMLYPMEDRVYLQETGERRMLYACRNCSHKEVAEDVGIPVYRNVVTSTNRGKFLQMYDVWLDPTLRRTRSTQCSQCGNREAVYFMGPVGRNDTAIVLYFVCTNCKQQWSTSDDQN</sequence>
<evidence type="ECO:0000256" key="2">
    <source>
        <dbReference type="ARBA" id="ARBA00022771"/>
    </source>
</evidence>
<comment type="caution">
    <text evidence="8">The sequence shown here is derived from an EMBL/GenBank/DDBJ whole genome shotgun (WGS) entry which is preliminary data.</text>
</comment>
<organism evidence="8 9">
    <name type="scientific">Galdieria partita</name>
    <dbReference type="NCBI Taxonomy" id="83374"/>
    <lineage>
        <taxon>Eukaryota</taxon>
        <taxon>Rhodophyta</taxon>
        <taxon>Bangiophyceae</taxon>
        <taxon>Galdieriales</taxon>
        <taxon>Galdieriaceae</taxon>
        <taxon>Galdieria</taxon>
    </lineage>
</organism>
<dbReference type="GO" id="GO:0005665">
    <property type="term" value="C:RNA polymerase II, core complex"/>
    <property type="evidence" value="ECO:0007669"/>
    <property type="project" value="TreeGrafter"/>
</dbReference>
<dbReference type="EMBL" id="BQMJ01000042">
    <property type="protein sequence ID" value="GJQ13357.1"/>
    <property type="molecule type" value="Genomic_DNA"/>
</dbReference>
<dbReference type="SMART" id="SM00661">
    <property type="entry name" value="RPOL9"/>
    <property type="match status" value="1"/>
</dbReference>
<dbReference type="GO" id="GO:0003899">
    <property type="term" value="F:DNA-directed RNA polymerase activity"/>
    <property type="evidence" value="ECO:0007669"/>
    <property type="project" value="InterPro"/>
</dbReference>
<keyword evidence="5" id="KW-0804">Transcription</keyword>
<evidence type="ECO:0000256" key="1">
    <source>
        <dbReference type="ARBA" id="ARBA00022723"/>
    </source>
</evidence>
<gene>
    <name evidence="7" type="ORF">GpartN1_g2106.t1</name>
    <name evidence="8" type="ORF">GpartN1_g5148.t1</name>
</gene>
<evidence type="ECO:0000256" key="5">
    <source>
        <dbReference type="RuleBase" id="RU003474"/>
    </source>
</evidence>
<dbReference type="InterPro" id="IPR012164">
    <property type="entry name" value="Rpa12/Rpb9/Rpc10/TFS"/>
</dbReference>
<reference evidence="8" key="2">
    <citation type="submission" date="2022-01" db="EMBL/GenBank/DDBJ databases">
        <authorList>
            <person name="Hirooka S."/>
            <person name="Miyagishima S.Y."/>
        </authorList>
    </citation>
    <scope>NUCLEOTIDE SEQUENCE</scope>
    <source>
        <strain evidence="8">NBRC 102759</strain>
    </source>
</reference>
<dbReference type="Pfam" id="PF02150">
    <property type="entry name" value="Zn_ribbon_RPB9"/>
    <property type="match status" value="1"/>
</dbReference>
<dbReference type="Proteomes" id="UP001061958">
    <property type="component" value="Unassembled WGS sequence"/>
</dbReference>
<accession>A0A9C7US90</accession>
<dbReference type="SUPFAM" id="SSF57783">
    <property type="entry name" value="Zinc beta-ribbon"/>
    <property type="match status" value="2"/>
</dbReference>
<dbReference type="Gene3D" id="2.20.25.10">
    <property type="match status" value="2"/>
</dbReference>
<evidence type="ECO:0000256" key="3">
    <source>
        <dbReference type="ARBA" id="ARBA00022833"/>
    </source>
</evidence>
<dbReference type="InterPro" id="IPR034012">
    <property type="entry name" value="Zn_ribbon_RPB9_C"/>
</dbReference>
<dbReference type="CDD" id="cd10508">
    <property type="entry name" value="Zn-ribbon_RPB9"/>
    <property type="match status" value="1"/>
</dbReference>
<feature type="domain" description="TFIIS-type" evidence="6">
    <location>
        <begin position="79"/>
        <end position="119"/>
    </location>
</feature>
<dbReference type="PROSITE" id="PS51133">
    <property type="entry name" value="ZF_TFIIS_2"/>
    <property type="match status" value="1"/>
</dbReference>
<dbReference type="OrthoDB" id="282270at2759"/>
<dbReference type="GO" id="GO:0008270">
    <property type="term" value="F:zinc ion binding"/>
    <property type="evidence" value="ECO:0007669"/>
    <property type="project" value="UniProtKB-KW"/>
</dbReference>
<dbReference type="InterPro" id="IPR001222">
    <property type="entry name" value="Znf_TFIIS"/>
</dbReference>
<evidence type="ECO:0000313" key="9">
    <source>
        <dbReference type="Proteomes" id="UP001061958"/>
    </source>
</evidence>